<sequence>MHLAKFCSVRVCPTQFFKVGTGQLVLIGLSLLLASPTLAQYTPPQDERPPDNTTTTGHRGGCSGDETVTLTALAPQGHVGQTQSTHPTVSWFVPNSEPRPIEFYLYEYGTSNNPRLVYSTVLESQPGMMSLSLPADQPGLRPGQTYNWIVALLCDPNHPSSAIVTSAFLKVADAAPTPNPALTGTADPLAQARLYAAAGLWYDAISTAININTSAAQELQQALLNDLIQAEAATNREHSDRLQQVVDAQQRSQ</sequence>
<dbReference type="EMBL" id="CP053587">
    <property type="protein sequence ID" value="WNZ27523.1"/>
    <property type="molecule type" value="Genomic_DNA"/>
</dbReference>
<feature type="region of interest" description="Disordered" evidence="1">
    <location>
        <begin position="40"/>
        <end position="61"/>
    </location>
</feature>
<dbReference type="Pfam" id="PF06051">
    <property type="entry name" value="DUF928"/>
    <property type="match status" value="1"/>
</dbReference>
<dbReference type="CDD" id="cd00063">
    <property type="entry name" value="FN3"/>
    <property type="match status" value="1"/>
</dbReference>
<proteinExistence type="predicted"/>
<dbReference type="InterPro" id="IPR003961">
    <property type="entry name" value="FN3_dom"/>
</dbReference>
<organism evidence="2">
    <name type="scientific">Leptolyngbya sp. NK1-12</name>
    <dbReference type="NCBI Taxonomy" id="2547451"/>
    <lineage>
        <taxon>Bacteria</taxon>
        <taxon>Bacillati</taxon>
        <taxon>Cyanobacteriota</taxon>
        <taxon>Cyanophyceae</taxon>
        <taxon>Leptolyngbyales</taxon>
        <taxon>Leptolyngbyaceae</taxon>
        <taxon>Leptolyngbya group</taxon>
        <taxon>Leptolyngbya</taxon>
    </lineage>
</organism>
<evidence type="ECO:0000256" key="1">
    <source>
        <dbReference type="SAM" id="MobiDB-lite"/>
    </source>
</evidence>
<name>A0AA96WL73_9CYAN</name>
<dbReference type="RefSeq" id="WP_316435859.1">
    <property type="nucleotide sequence ID" value="NZ_CP053587.1"/>
</dbReference>
<evidence type="ECO:0000313" key="2">
    <source>
        <dbReference type="EMBL" id="WNZ27523.1"/>
    </source>
</evidence>
<dbReference type="InterPro" id="IPR010328">
    <property type="entry name" value="DUF928"/>
</dbReference>
<protein>
    <submittedName>
        <fullName evidence="2">DUF928 domain-containing protein</fullName>
    </submittedName>
</protein>
<gene>
    <name evidence="2" type="ORF">HJG54_32120</name>
</gene>
<reference evidence="2" key="1">
    <citation type="submission" date="2020-05" db="EMBL/GenBank/DDBJ databases">
        <authorList>
            <person name="Zhu T."/>
            <person name="Keshari N."/>
            <person name="Lu X."/>
        </authorList>
    </citation>
    <scope>NUCLEOTIDE SEQUENCE</scope>
    <source>
        <strain evidence="2">NK1-12</strain>
    </source>
</reference>
<accession>A0AA96WL73</accession>
<dbReference type="AlphaFoldDB" id="A0AA96WL73"/>